<dbReference type="Proteomes" id="UP000018559">
    <property type="component" value="Unassembled WGS sequence"/>
</dbReference>
<comment type="caution">
    <text evidence="2">The sequence shown here is derived from an EMBL/GenBank/DDBJ whole genome shotgun (WGS) entry which is preliminary data.</text>
</comment>
<proteinExistence type="predicted"/>
<dbReference type="Pfam" id="PF05709">
    <property type="entry name" value="Sipho_tail"/>
    <property type="match status" value="1"/>
</dbReference>
<name>V7I0W4_9LACO</name>
<dbReference type="AlphaFoldDB" id="V7I0W4"/>
<reference evidence="2 3" key="1">
    <citation type="journal article" date="2014" name="Genome Announc.">
        <title>The Genome of the Predominant Equine Lactobacillus Species, Lactobacillus equi, Is Reflective of Its Lifestyle Adaptations to an Herbivorous Host.</title>
        <authorList>
            <person name="O'Donnell M.M."/>
            <person name="Harris H.M."/>
            <person name="O'Toole P.W."/>
            <person name="Ross R.P."/>
        </authorList>
    </citation>
    <scope>NUCLEOTIDE SEQUENCE [LARGE SCALE GENOMIC DNA]</scope>
    <source>
        <strain evidence="2 3">DPC 6820</strain>
    </source>
</reference>
<dbReference type="InterPro" id="IPR008841">
    <property type="entry name" value="Siphovirus-type_tail_N"/>
</dbReference>
<dbReference type="RefSeq" id="WP_023858697.1">
    <property type="nucleotide sequence ID" value="NZ_AWWH01000011.1"/>
</dbReference>
<feature type="domain" description="Siphovirus-type tail component RIFT-related" evidence="1">
    <location>
        <begin position="28"/>
        <end position="126"/>
    </location>
</feature>
<protein>
    <submittedName>
        <fullName evidence="2">Phage tail component, N-terminal domain protein</fullName>
    </submittedName>
</protein>
<dbReference type="EMBL" id="AWWH01000011">
    <property type="protein sequence ID" value="ETA75098.1"/>
    <property type="molecule type" value="Genomic_DNA"/>
</dbReference>
<evidence type="ECO:0000313" key="3">
    <source>
        <dbReference type="Proteomes" id="UP000018559"/>
    </source>
</evidence>
<evidence type="ECO:0000259" key="1">
    <source>
        <dbReference type="Pfam" id="PF05709"/>
    </source>
</evidence>
<evidence type="ECO:0000313" key="2">
    <source>
        <dbReference type="EMBL" id="ETA75098.1"/>
    </source>
</evidence>
<accession>V7I0W4</accession>
<organism evidence="2 3">
    <name type="scientific">Ligilactobacillus equi DPC 6820</name>
    <dbReference type="NCBI Taxonomy" id="1392007"/>
    <lineage>
        <taxon>Bacteria</taxon>
        <taxon>Bacillati</taxon>
        <taxon>Bacillota</taxon>
        <taxon>Bacilli</taxon>
        <taxon>Lactobacillales</taxon>
        <taxon>Lactobacillaceae</taxon>
        <taxon>Ligilactobacillus</taxon>
    </lineage>
</organism>
<dbReference type="PATRIC" id="fig|1392007.3.peg.81"/>
<sequence>MSSVFITRSEGIVYDLDELGYKVKKFDFPSTNYSYSMQQEGTFGNKIVNTSAGELTLTLTLKVVATDNYDFELKRFELNRIFSSYDYFWISSVRFPYLQWKVKASPFTMEQVDNAPYTDVSISLVCDEGFAESVGTTADDDFTFSAGKWGLANYLPNGEGLKYIFVNQNKFKVYNASVIPLRADERPVDIIFNGNVKNKLTIKNNTTNQSVSYNRSLSKDKTLTIHGLVPIEDNQQMYYASDHGFIDFTVGWNELEVVGASDFTIKFRTKFYY</sequence>
<gene>
    <name evidence="2" type="ORF">LEQ_1156</name>
</gene>
<keyword evidence="3" id="KW-1185">Reference proteome</keyword>